<organism evidence="3 4">
    <name type="scientific">Phytophthora citrophthora</name>
    <dbReference type="NCBI Taxonomy" id="4793"/>
    <lineage>
        <taxon>Eukaryota</taxon>
        <taxon>Sar</taxon>
        <taxon>Stramenopiles</taxon>
        <taxon>Oomycota</taxon>
        <taxon>Peronosporomycetes</taxon>
        <taxon>Peronosporales</taxon>
        <taxon>Peronosporaceae</taxon>
        <taxon>Phytophthora</taxon>
    </lineage>
</organism>
<reference evidence="3" key="1">
    <citation type="submission" date="2023-08" db="EMBL/GenBank/DDBJ databases">
        <title>Reference Genome Resource for the Citrus Pathogen Phytophthora citrophthora.</title>
        <authorList>
            <person name="Moller H."/>
            <person name="Coetzee B."/>
            <person name="Rose L.J."/>
            <person name="Van Niekerk J.M."/>
        </authorList>
    </citation>
    <scope>NUCLEOTIDE SEQUENCE</scope>
    <source>
        <strain evidence="3">STE-U-9442</strain>
    </source>
</reference>
<dbReference type="InterPro" id="IPR036047">
    <property type="entry name" value="F-box-like_dom_sf"/>
</dbReference>
<dbReference type="InterPro" id="IPR001810">
    <property type="entry name" value="F-box_dom"/>
</dbReference>
<evidence type="ECO:0000313" key="3">
    <source>
        <dbReference type="EMBL" id="KAK1932315.1"/>
    </source>
</evidence>
<dbReference type="EMBL" id="JASMQC010000030">
    <property type="protein sequence ID" value="KAK1932315.1"/>
    <property type="molecule type" value="Genomic_DNA"/>
</dbReference>
<evidence type="ECO:0000256" key="1">
    <source>
        <dbReference type="SAM" id="MobiDB-lite"/>
    </source>
</evidence>
<feature type="region of interest" description="Disordered" evidence="1">
    <location>
        <begin position="1"/>
        <end position="49"/>
    </location>
</feature>
<dbReference type="AlphaFoldDB" id="A0AAD9LDD6"/>
<dbReference type="PROSITE" id="PS50181">
    <property type="entry name" value="FBOX"/>
    <property type="match status" value="1"/>
</dbReference>
<sequence>MVKGEGGGSRRSSRRGPQRSKPPPRSSTTSSQSKAPTSRNRHRPSRRIRSVIKVQSPATTLPADLWTRLLPFLTWRDTTAMLTVCSEWRNVLKSAKKLHPEWKSTVLGPSSNGFESLELLRTNHLNWADTRFPPDLVLLSAASKDPSPWHTGGYWEEAIAAIEEAKLLPLKCRIVGFFTMNEVLRKNEQDAEEERGSSAVTLSISVAHLPETTVEIAEFDRKDLRRCQRGVELENPFTELEKNESPSFLLFGVNDQSASQLVPVVEEWYPQAPVIGGVSPLIDRCVPLVTYFGAPFPQKRKNRASKRCSRPRSQVSFPSTMLLRFHGNIGIKSFSSSGYYPVTPVLRCERTSEFKLAQMSTCDLVSLSHDDSEEPQLYPIMDLVEPAERFAIEQEGRMINIFSCSESAPLDLLLSKSDVIPTTQVDLLEFVFWSSHGVMLLPCFSWPEGAYGVLVSHQPTRTAQSLTEAVQSIKEALSSVNERAFGAFVVAGALDDVENSAHAKDVSQLCTEAFSTNLGGCLVSSSVGPVAFPGGFQALKTTQVQTHTTCGAIFFTKA</sequence>
<feature type="domain" description="F-box" evidence="2">
    <location>
        <begin position="55"/>
        <end position="105"/>
    </location>
</feature>
<protein>
    <recommendedName>
        <fullName evidence="2">F-box domain-containing protein</fullName>
    </recommendedName>
</protein>
<proteinExistence type="predicted"/>
<accession>A0AAD9LDD6</accession>
<name>A0AAD9LDD6_9STRA</name>
<dbReference type="Proteomes" id="UP001259832">
    <property type="component" value="Unassembled WGS sequence"/>
</dbReference>
<keyword evidence="4" id="KW-1185">Reference proteome</keyword>
<evidence type="ECO:0000313" key="4">
    <source>
        <dbReference type="Proteomes" id="UP001259832"/>
    </source>
</evidence>
<evidence type="ECO:0000259" key="2">
    <source>
        <dbReference type="PROSITE" id="PS50181"/>
    </source>
</evidence>
<feature type="compositionally biased region" description="Basic residues" evidence="1">
    <location>
        <begin position="39"/>
        <end position="49"/>
    </location>
</feature>
<gene>
    <name evidence="3" type="ORF">P3T76_012309</name>
</gene>
<dbReference type="SUPFAM" id="SSF81383">
    <property type="entry name" value="F-box domain"/>
    <property type="match status" value="1"/>
</dbReference>
<comment type="caution">
    <text evidence="3">The sequence shown here is derived from an EMBL/GenBank/DDBJ whole genome shotgun (WGS) entry which is preliminary data.</text>
</comment>